<evidence type="ECO:0000259" key="9">
    <source>
        <dbReference type="Pfam" id="PF00696"/>
    </source>
</evidence>
<dbReference type="SUPFAM" id="SSF48557">
    <property type="entry name" value="L-aspartase-like"/>
    <property type="match status" value="1"/>
</dbReference>
<evidence type="ECO:0000256" key="4">
    <source>
        <dbReference type="ARBA" id="ARBA00022605"/>
    </source>
</evidence>
<dbReference type="Gene3D" id="3.40.1160.10">
    <property type="entry name" value="Acetylglutamate kinase-like"/>
    <property type="match status" value="1"/>
</dbReference>
<evidence type="ECO:0000256" key="3">
    <source>
        <dbReference type="ARBA" id="ARBA00022571"/>
    </source>
</evidence>
<dbReference type="EMBL" id="SWLB01000011">
    <property type="protein sequence ID" value="KAF3332929.1"/>
    <property type="molecule type" value="Genomic_DNA"/>
</dbReference>
<dbReference type="Pfam" id="PF00696">
    <property type="entry name" value="AA_kinase"/>
    <property type="match status" value="1"/>
</dbReference>
<gene>
    <name evidence="10" type="ORF">FCM35_KLT02506</name>
</gene>
<dbReference type="PANTHER" id="PTHR23342">
    <property type="entry name" value="N-ACETYLGLUTAMATE SYNTHASE"/>
    <property type="match status" value="1"/>
</dbReference>
<sequence length="779" mass="87156">MEIRLTLPRLSSIIHCKPRQNPTSSNQNPCSVSFHLPTSSITSALTVARLSAQAAALNRVDVILEALPYIERFNGKTVVVKYGGAAMKSPDLCKSVMKDLVWLSRLGLRMVLVHGGGPEIDSWLARLGVEPQFINGLRVTDEMTMKVVEMVLVGKVNTSLVSLINLEKNATAVGLSGNDARLLTACPAPNAAALGFVGQVSNVNPAILHTILAGSHIPVIAPVAPDQAGQAYNINADTAAGEISAALGAEKLILMTDVAGIMEDRNDSNHFSYRMETTYFLTRGGYVHNRFSSLRPSVTSYSLLKPQSYVALRSSTRESTVRTSVFKDDLEIRWERYMRSCLELVTLSPLDVEYPEEVKEFFPIFSKCGFFLYRMIVQVRWLLKLSDIPEVKEVPKFSLDARTFLERIILEFRENNMHAVVENMEHIANPDVRGVLNFLREKCKDQSEISKVLQNYQGTCTPEMFMTAYRMMVKDAVHCVMFPVMSDLCKTLSTLAAEDKADYQVTYTPKMLLTAYEIIVKDATLSPLMPDLCKALSTLGEDNTYTSKMLLTGYGMIVKDATLSPIMPDPRKILSMLSQTHDQQARSSKPSIGKELALFFDKLIKQELASLAEQLSKVANFMMEIPVLAEFTGEKGNYLANKYPEIDWSHVAEEFVTSLGLKFSPDLQAKLLLIRMQYYTELLISMLDLNKILDDFNPIVIKGRTIESELSLSKILKAADKRTCRVSDNFVDVQFSPPDYRGILMLDAFTNPFPEDMTLVMGYSLVRCKILLQELKKLR</sequence>
<keyword evidence="11" id="KW-1185">Reference proteome</keyword>
<keyword evidence="8" id="KW-0067">ATP-binding</keyword>
<dbReference type="AlphaFoldDB" id="A0A833RC43"/>
<proteinExistence type="inferred from homology"/>
<evidence type="ECO:0000313" key="11">
    <source>
        <dbReference type="Proteomes" id="UP000623129"/>
    </source>
</evidence>
<dbReference type="PANTHER" id="PTHR23342:SF0">
    <property type="entry name" value="N-ACETYLGLUTAMATE SYNTHASE, MITOCHONDRIAL"/>
    <property type="match status" value="1"/>
</dbReference>
<dbReference type="EC" id="2.7.2.8" evidence="2"/>
<dbReference type="GO" id="GO:0006526">
    <property type="term" value="P:L-arginine biosynthetic process"/>
    <property type="evidence" value="ECO:0007669"/>
    <property type="project" value="UniProtKB-KW"/>
</dbReference>
<evidence type="ECO:0000256" key="8">
    <source>
        <dbReference type="ARBA" id="ARBA00022840"/>
    </source>
</evidence>
<dbReference type="InterPro" id="IPR024083">
    <property type="entry name" value="Fumarase/histidase_N"/>
</dbReference>
<keyword evidence="4" id="KW-0028">Amino-acid biosynthesis</keyword>
<organism evidence="10 11">
    <name type="scientific">Carex littledalei</name>
    <dbReference type="NCBI Taxonomy" id="544730"/>
    <lineage>
        <taxon>Eukaryota</taxon>
        <taxon>Viridiplantae</taxon>
        <taxon>Streptophyta</taxon>
        <taxon>Embryophyta</taxon>
        <taxon>Tracheophyta</taxon>
        <taxon>Spermatophyta</taxon>
        <taxon>Magnoliopsida</taxon>
        <taxon>Liliopsida</taxon>
        <taxon>Poales</taxon>
        <taxon>Cyperaceae</taxon>
        <taxon>Cyperoideae</taxon>
        <taxon>Cariceae</taxon>
        <taxon>Carex</taxon>
        <taxon>Carex subgen. Euthyceras</taxon>
    </lineage>
</organism>
<keyword evidence="5" id="KW-0808">Transferase</keyword>
<dbReference type="InterPro" id="IPR037528">
    <property type="entry name" value="ArgB"/>
</dbReference>
<dbReference type="OrthoDB" id="438291at2759"/>
<dbReference type="Proteomes" id="UP000623129">
    <property type="component" value="Unassembled WGS sequence"/>
</dbReference>
<dbReference type="Gene3D" id="1.20.200.10">
    <property type="entry name" value="Fumarase/aspartase (Central domain)"/>
    <property type="match status" value="1"/>
</dbReference>
<dbReference type="InterPro" id="IPR041727">
    <property type="entry name" value="NAGK-C"/>
</dbReference>
<dbReference type="NCBIfam" id="TIGR00761">
    <property type="entry name" value="argB"/>
    <property type="match status" value="1"/>
</dbReference>
<dbReference type="HAMAP" id="MF_00082">
    <property type="entry name" value="ArgB"/>
    <property type="match status" value="1"/>
</dbReference>
<comment type="caution">
    <text evidence="10">The sequence shown here is derived from an EMBL/GenBank/DDBJ whole genome shotgun (WGS) entry which is preliminary data.</text>
</comment>
<protein>
    <recommendedName>
        <fullName evidence="2">acetylglutamate kinase</fullName>
        <ecNumber evidence="2">2.7.2.8</ecNumber>
    </recommendedName>
</protein>
<dbReference type="InterPro" id="IPR001048">
    <property type="entry name" value="Asp/Glu/Uridylate_kinase"/>
</dbReference>
<evidence type="ECO:0000256" key="6">
    <source>
        <dbReference type="ARBA" id="ARBA00022741"/>
    </source>
</evidence>
<evidence type="ECO:0000256" key="7">
    <source>
        <dbReference type="ARBA" id="ARBA00022777"/>
    </source>
</evidence>
<dbReference type="GO" id="GO:0009534">
    <property type="term" value="C:chloroplast thylakoid"/>
    <property type="evidence" value="ECO:0007669"/>
    <property type="project" value="TreeGrafter"/>
</dbReference>
<dbReference type="SUPFAM" id="SSF53633">
    <property type="entry name" value="Carbamate kinase-like"/>
    <property type="match status" value="1"/>
</dbReference>
<dbReference type="GO" id="GO:0005524">
    <property type="term" value="F:ATP binding"/>
    <property type="evidence" value="ECO:0007669"/>
    <property type="project" value="UniProtKB-KW"/>
</dbReference>
<name>A0A833RC43_9POAL</name>
<dbReference type="InterPro" id="IPR008948">
    <property type="entry name" value="L-Aspartase-like"/>
</dbReference>
<evidence type="ECO:0000256" key="1">
    <source>
        <dbReference type="ARBA" id="ARBA00004828"/>
    </source>
</evidence>
<dbReference type="GO" id="GO:0003991">
    <property type="term" value="F:acetylglutamate kinase activity"/>
    <property type="evidence" value="ECO:0007669"/>
    <property type="project" value="UniProtKB-EC"/>
</dbReference>
<dbReference type="Gene3D" id="1.10.275.10">
    <property type="entry name" value="Fumarase/aspartase (N-terminal domain)"/>
    <property type="match status" value="1"/>
</dbReference>
<dbReference type="CDD" id="cd04250">
    <property type="entry name" value="AAK_NAGK-C"/>
    <property type="match status" value="1"/>
</dbReference>
<reference evidence="10" key="1">
    <citation type="submission" date="2020-01" db="EMBL/GenBank/DDBJ databases">
        <title>Genome sequence of Kobresia littledalei, the first chromosome-level genome in the family Cyperaceae.</title>
        <authorList>
            <person name="Qu G."/>
        </authorList>
    </citation>
    <scope>NUCLEOTIDE SEQUENCE</scope>
    <source>
        <strain evidence="10">C.B.Clarke</strain>
        <tissue evidence="10">Leaf</tissue>
    </source>
</reference>
<keyword evidence="7" id="KW-0418">Kinase</keyword>
<accession>A0A833RC43</accession>
<dbReference type="InterPro" id="IPR036393">
    <property type="entry name" value="AceGlu_kinase-like_sf"/>
</dbReference>
<comment type="pathway">
    <text evidence="1">Amino-acid biosynthesis; L-arginine biosynthesis; N(2)-acetyl-L-ornithine from L-glutamate: step 2/4.</text>
</comment>
<feature type="domain" description="Aspartate/glutamate/uridylate kinase" evidence="9">
    <location>
        <begin position="76"/>
        <end position="268"/>
    </location>
</feature>
<dbReference type="InterPro" id="IPR004662">
    <property type="entry name" value="AcgluKinase_fam"/>
</dbReference>
<keyword evidence="6" id="KW-0547">Nucleotide-binding</keyword>
<evidence type="ECO:0000313" key="10">
    <source>
        <dbReference type="EMBL" id="KAF3332929.1"/>
    </source>
</evidence>
<keyword evidence="3" id="KW-0055">Arginine biosynthesis</keyword>
<evidence type="ECO:0000256" key="2">
    <source>
        <dbReference type="ARBA" id="ARBA00013065"/>
    </source>
</evidence>
<evidence type="ECO:0000256" key="5">
    <source>
        <dbReference type="ARBA" id="ARBA00022679"/>
    </source>
</evidence>
<dbReference type="FunFam" id="3.40.1160.10:FF:000004">
    <property type="entry name" value="Acetylglutamate kinase"/>
    <property type="match status" value="1"/>
</dbReference>